<dbReference type="AlphaFoldDB" id="A0A078AFP4"/>
<reference evidence="3 4" key="1">
    <citation type="submission" date="2014-06" db="EMBL/GenBank/DDBJ databases">
        <authorList>
            <person name="Swart Estienne"/>
        </authorList>
    </citation>
    <scope>NUCLEOTIDE SEQUENCE [LARGE SCALE GENOMIC DNA]</scope>
    <source>
        <strain evidence="3 4">130c</strain>
    </source>
</reference>
<proteinExistence type="inferred from homology"/>
<dbReference type="UniPathway" id="UPA00196"/>
<keyword evidence="4" id="KW-1185">Reference proteome</keyword>
<protein>
    <recommendedName>
        <fullName evidence="2">N-acetylglucosaminylphosphatidylinositol deacetylase</fullName>
        <ecNumber evidence="2">3.5.1.89</ecNumber>
    </recommendedName>
</protein>
<dbReference type="InterPro" id="IPR003737">
    <property type="entry name" value="GlcNAc_PI_deacetylase-related"/>
</dbReference>
<evidence type="ECO:0000313" key="3">
    <source>
        <dbReference type="EMBL" id="CDW80656.1"/>
    </source>
</evidence>
<dbReference type="OMA" id="VSRYMWF"/>
<dbReference type="GO" id="GO:0016020">
    <property type="term" value="C:membrane"/>
    <property type="evidence" value="ECO:0007669"/>
    <property type="project" value="GOC"/>
</dbReference>
<dbReference type="GO" id="GO:0000225">
    <property type="term" value="F:N-acetylglucosaminylphosphatidylinositol deacetylase activity"/>
    <property type="evidence" value="ECO:0007669"/>
    <property type="project" value="UniProtKB-EC"/>
</dbReference>
<accession>A0A078AFP4</accession>
<dbReference type="InParanoid" id="A0A078AFP4"/>
<dbReference type="Proteomes" id="UP000039865">
    <property type="component" value="Unassembled WGS sequence"/>
</dbReference>
<dbReference type="FunCoup" id="A0A078AFP4">
    <property type="interactions" value="300"/>
</dbReference>
<dbReference type="InterPro" id="IPR024078">
    <property type="entry name" value="LmbE-like_dom_sf"/>
</dbReference>
<name>A0A078AFP4_STYLE</name>
<dbReference type="EMBL" id="CCKQ01009187">
    <property type="protein sequence ID" value="CDW80656.1"/>
    <property type="molecule type" value="Genomic_DNA"/>
</dbReference>
<dbReference type="Gene3D" id="3.40.50.10320">
    <property type="entry name" value="LmbE-like"/>
    <property type="match status" value="1"/>
</dbReference>
<evidence type="ECO:0000256" key="1">
    <source>
        <dbReference type="ARBA" id="ARBA00006066"/>
    </source>
</evidence>
<dbReference type="OrthoDB" id="440160at2759"/>
<comment type="similarity">
    <text evidence="1">Belongs to the PIGL family.</text>
</comment>
<sequence length="187" mass="21843">MICLSSGNYDGLGQIRELELKKVGLFFGFQDVKVVDDPLLQDGMQEKWPKERVGEQIGLYIDSIPNGVDLIITFDKDGVSSHPNHKDVYQGVMHFFNQKSHHFDLMTLQSVNIVLKYTGYIGALMQYPFSYTFYPDSIFDTIRALQNHESQLVWYRILFTFFSRYAFINTFDFYHANTNTMTIEYIQ</sequence>
<organism evidence="3 4">
    <name type="scientific">Stylonychia lemnae</name>
    <name type="common">Ciliate</name>
    <dbReference type="NCBI Taxonomy" id="5949"/>
    <lineage>
        <taxon>Eukaryota</taxon>
        <taxon>Sar</taxon>
        <taxon>Alveolata</taxon>
        <taxon>Ciliophora</taxon>
        <taxon>Intramacronucleata</taxon>
        <taxon>Spirotrichea</taxon>
        <taxon>Stichotrichia</taxon>
        <taxon>Sporadotrichida</taxon>
        <taxon>Oxytrichidae</taxon>
        <taxon>Stylonychinae</taxon>
        <taxon>Stylonychia</taxon>
    </lineage>
</organism>
<evidence type="ECO:0000256" key="2">
    <source>
        <dbReference type="ARBA" id="ARBA00012176"/>
    </source>
</evidence>
<dbReference type="PANTHER" id="PTHR12993:SF11">
    <property type="entry name" value="N-ACETYLGLUCOSAMINYL-PHOSPHATIDYLINOSITOL DE-N-ACETYLASE"/>
    <property type="match status" value="1"/>
</dbReference>
<dbReference type="PANTHER" id="PTHR12993">
    <property type="entry name" value="N-ACETYLGLUCOSAMINYL-PHOSPHATIDYLINOSITOL DE-N-ACETYLASE-RELATED"/>
    <property type="match status" value="1"/>
</dbReference>
<dbReference type="SUPFAM" id="SSF102588">
    <property type="entry name" value="LmbE-like"/>
    <property type="match status" value="1"/>
</dbReference>
<dbReference type="GO" id="GO:0005783">
    <property type="term" value="C:endoplasmic reticulum"/>
    <property type="evidence" value="ECO:0007669"/>
    <property type="project" value="TreeGrafter"/>
</dbReference>
<dbReference type="GO" id="GO:0006506">
    <property type="term" value="P:GPI anchor biosynthetic process"/>
    <property type="evidence" value="ECO:0007669"/>
    <property type="project" value="UniProtKB-UniPathway"/>
</dbReference>
<dbReference type="EC" id="3.5.1.89" evidence="2"/>
<gene>
    <name evidence="3" type="primary">Contig18653.g19816</name>
    <name evidence="3" type="ORF">STYLEM_9659</name>
</gene>
<dbReference type="Pfam" id="PF02585">
    <property type="entry name" value="PIG-L"/>
    <property type="match status" value="1"/>
</dbReference>
<evidence type="ECO:0000313" key="4">
    <source>
        <dbReference type="Proteomes" id="UP000039865"/>
    </source>
</evidence>